<dbReference type="Proteomes" id="UP000054937">
    <property type="component" value="Unassembled WGS sequence"/>
</dbReference>
<evidence type="ECO:0000313" key="2">
    <source>
        <dbReference type="EMBL" id="KRW98494.1"/>
    </source>
</evidence>
<evidence type="ECO:0000256" key="1">
    <source>
        <dbReference type="SAM" id="MobiDB-lite"/>
    </source>
</evidence>
<accession>A0A0V0Q8H2</accession>
<organism evidence="2 3">
    <name type="scientific">Pseudocohnilembus persalinus</name>
    <name type="common">Ciliate</name>
    <dbReference type="NCBI Taxonomy" id="266149"/>
    <lineage>
        <taxon>Eukaryota</taxon>
        <taxon>Sar</taxon>
        <taxon>Alveolata</taxon>
        <taxon>Ciliophora</taxon>
        <taxon>Intramacronucleata</taxon>
        <taxon>Oligohymenophorea</taxon>
        <taxon>Scuticociliatia</taxon>
        <taxon>Philasterida</taxon>
        <taxon>Pseudocohnilembidae</taxon>
        <taxon>Pseudocohnilembus</taxon>
    </lineage>
</organism>
<gene>
    <name evidence="2" type="ORF">PPERSA_03325</name>
</gene>
<proteinExistence type="predicted"/>
<name>A0A0V0Q8H2_PSEPJ</name>
<evidence type="ECO:0000313" key="3">
    <source>
        <dbReference type="Proteomes" id="UP000054937"/>
    </source>
</evidence>
<dbReference type="SUPFAM" id="SSF56204">
    <property type="entry name" value="Hect, E3 ligase catalytic domain"/>
    <property type="match status" value="1"/>
</dbReference>
<dbReference type="GO" id="GO:0004842">
    <property type="term" value="F:ubiquitin-protein transferase activity"/>
    <property type="evidence" value="ECO:0007669"/>
    <property type="project" value="InterPro"/>
</dbReference>
<sequence>MPNYYQFIGKMIGIMFLEGKHLDFKFHTLFYKLLVSQNDCQLKYINQNQGNHNFFTWINEVTYSLEDLKDINNSAYDQIMFLINSFDISEQNSQNLLQQDQVYFEVFDSLLQQNIPLQLSQEELSQLQQCEKKQNYEQNQSLKYDNQNKALNHAIDFYVLEPGNSKKSSHIKNQFIEEINKVEVLQDSDNRNEKRLQIFNKIKKELSNQKENGIPINNFEQDEGDSDEILDLSSQENFGKNPYQSQIQNENYLQNVSTIKRQDSQQIEIEQVPKNLNQVFQNQKVIQQEIHENKSIHRKKKGSKFNLKSKISQNGYQDNGIKNKNSEENNFYKSNDLDNMNDMVVITEQNQDKLNNINQELQNENSKQNTYYNNSYQIQGNQQQKQLQQISQVKSQSNSIIQSKKKAINQMNYSNKNNKLNQFSNKNNGKILVNKQNLDLYIQKVVEFYLQIDKLKMVVEGFHQVVPYKLLLEVGQFYEYQPIQELLNGYDIKQQWNYQNNTLLNNNQNDIKQELNQNNNLYFNDLIIQVCFFNSEAQGNEWKNSQKFLYDFWQIVDQSLDEDQQYFDMVQIRIK</sequence>
<keyword evidence="3" id="KW-1185">Reference proteome</keyword>
<feature type="compositionally biased region" description="Polar residues" evidence="1">
    <location>
        <begin position="313"/>
        <end position="333"/>
    </location>
</feature>
<feature type="region of interest" description="Disordered" evidence="1">
    <location>
        <begin position="313"/>
        <end position="336"/>
    </location>
</feature>
<comment type="caution">
    <text evidence="2">The sequence shown here is derived from an EMBL/GenBank/DDBJ whole genome shotgun (WGS) entry which is preliminary data.</text>
</comment>
<reference evidence="2 3" key="1">
    <citation type="journal article" date="2015" name="Sci. Rep.">
        <title>Genome of the facultative scuticociliatosis pathogen Pseudocohnilembus persalinus provides insight into its virulence through horizontal gene transfer.</title>
        <authorList>
            <person name="Xiong J."/>
            <person name="Wang G."/>
            <person name="Cheng J."/>
            <person name="Tian M."/>
            <person name="Pan X."/>
            <person name="Warren A."/>
            <person name="Jiang C."/>
            <person name="Yuan D."/>
            <person name="Miao W."/>
        </authorList>
    </citation>
    <scope>NUCLEOTIDE SEQUENCE [LARGE SCALE GENOMIC DNA]</scope>
    <source>
        <strain evidence="2">36N120E</strain>
    </source>
</reference>
<dbReference type="AlphaFoldDB" id="A0A0V0Q8H2"/>
<dbReference type="InterPro" id="IPR035983">
    <property type="entry name" value="Hect_E3_ubiquitin_ligase"/>
</dbReference>
<protein>
    <submittedName>
        <fullName evidence="2">HECT-domain-containing protein</fullName>
    </submittedName>
</protein>
<dbReference type="InParanoid" id="A0A0V0Q8H2"/>
<dbReference type="EMBL" id="LDAU01000243">
    <property type="protein sequence ID" value="KRW98494.1"/>
    <property type="molecule type" value="Genomic_DNA"/>
</dbReference>
<dbReference type="Gene3D" id="3.90.1750.10">
    <property type="entry name" value="Hect, E3 ligase catalytic domains"/>
    <property type="match status" value="1"/>
</dbReference>